<dbReference type="CDD" id="cd00839">
    <property type="entry name" value="MPP_PAPs"/>
    <property type="match status" value="1"/>
</dbReference>
<organism evidence="7 8">
    <name type="scientific">Marine Group III euryarchaeote CG-Epi2</name>
    <dbReference type="NCBI Taxonomy" id="1888996"/>
    <lineage>
        <taxon>Archaea</taxon>
        <taxon>Methanobacteriati</taxon>
        <taxon>Thermoplasmatota</taxon>
        <taxon>Thermoplasmata</taxon>
        <taxon>Candidatus Thermoprofundales</taxon>
    </lineage>
</organism>
<dbReference type="PANTHER" id="PTHR45867">
    <property type="entry name" value="PURPLE ACID PHOSPHATASE"/>
    <property type="match status" value="1"/>
</dbReference>
<dbReference type="Pfam" id="PF14008">
    <property type="entry name" value="Metallophos_C"/>
    <property type="match status" value="1"/>
</dbReference>
<dbReference type="AlphaFoldDB" id="A0A1J5TQB7"/>
<gene>
    <name evidence="7" type="ORF">BET99_00210</name>
</gene>
<dbReference type="Proteomes" id="UP000183615">
    <property type="component" value="Unassembled WGS sequence"/>
</dbReference>
<dbReference type="InterPro" id="IPR004843">
    <property type="entry name" value="Calcineurin-like_PHP"/>
</dbReference>
<keyword evidence="2" id="KW-0325">Glycoprotein</keyword>
<keyword evidence="3" id="KW-0812">Transmembrane</keyword>
<dbReference type="InterPro" id="IPR041792">
    <property type="entry name" value="MPP_PAP"/>
</dbReference>
<feature type="domain" description="Calcineurin-like phosphoesterase" evidence="4">
    <location>
        <begin position="134"/>
        <end position="321"/>
    </location>
</feature>
<dbReference type="EMBL" id="MIYZ01000001">
    <property type="protein sequence ID" value="OIR23119.1"/>
    <property type="molecule type" value="Genomic_DNA"/>
</dbReference>
<dbReference type="Gene3D" id="2.60.40.380">
    <property type="entry name" value="Purple acid phosphatase-like, N-terminal"/>
    <property type="match status" value="1"/>
</dbReference>
<evidence type="ECO:0000256" key="2">
    <source>
        <dbReference type="ARBA" id="ARBA00023180"/>
    </source>
</evidence>
<evidence type="ECO:0000256" key="3">
    <source>
        <dbReference type="SAM" id="Phobius"/>
    </source>
</evidence>
<accession>A0A1J5TQB7</accession>
<evidence type="ECO:0000259" key="5">
    <source>
        <dbReference type="Pfam" id="PF14008"/>
    </source>
</evidence>
<keyword evidence="3" id="KW-0472">Membrane</keyword>
<evidence type="ECO:0000259" key="6">
    <source>
        <dbReference type="Pfam" id="PF16656"/>
    </source>
</evidence>
<dbReference type="GO" id="GO:0003993">
    <property type="term" value="F:acid phosphatase activity"/>
    <property type="evidence" value="ECO:0007669"/>
    <property type="project" value="InterPro"/>
</dbReference>
<feature type="transmembrane region" description="Helical" evidence="3">
    <location>
        <begin position="451"/>
        <end position="468"/>
    </location>
</feature>
<reference evidence="7 8" key="1">
    <citation type="submission" date="2016-08" db="EMBL/GenBank/DDBJ databases">
        <title>New Insights into Marine Group III Euryarchaeota, from dark to light.</title>
        <authorList>
            <person name="Haro-Moreno J.M."/>
            <person name="Rodriguez-Valera F."/>
            <person name="Lopez-Garcia P."/>
            <person name="Moreira D."/>
            <person name="Martin-Cuadrado A.B."/>
        </authorList>
    </citation>
    <scope>NUCLEOTIDE SEQUENCE [LARGE SCALE GENOMIC DNA]</scope>
    <source>
        <strain evidence="7">CG-Epi2</strain>
    </source>
</reference>
<dbReference type="SUPFAM" id="SSF49363">
    <property type="entry name" value="Purple acid phosphatase, N-terminal domain"/>
    <property type="match status" value="1"/>
</dbReference>
<feature type="domain" description="Purple acid phosphatase C-terminal" evidence="5">
    <location>
        <begin position="349"/>
        <end position="408"/>
    </location>
</feature>
<evidence type="ECO:0008006" key="9">
    <source>
        <dbReference type="Google" id="ProtNLM"/>
    </source>
</evidence>
<proteinExistence type="predicted"/>
<dbReference type="GO" id="GO:0046872">
    <property type="term" value="F:metal ion binding"/>
    <property type="evidence" value="ECO:0007669"/>
    <property type="project" value="InterPro"/>
</dbReference>
<dbReference type="Gene3D" id="3.60.21.10">
    <property type="match status" value="1"/>
</dbReference>
<dbReference type="Pfam" id="PF00149">
    <property type="entry name" value="Metallophos"/>
    <property type="match status" value="1"/>
</dbReference>
<sequence>MRCMNLTFIFVFSITLMTINCQAAEPEQVHLATTGIPGEMVVQWGTEEDTALSCSSESIVEYGTENDKLNLSKIGNNNMYLWTTCTHTAILSDLIQNTTYYYRVGGEGEWSGTYSFKTLEESPAKVIIGAIADHGTSNNAQETTNHMENEDMDLVIHAGDISYANGAGSGNGIGDQSVWDEYQNQIEDVASRTPHMYAPGNHEEDAEPYGFDAYESRFFNPGPNSFWYSFDFEFIHFISISAEHDYEPGSSQYSWLLNDLEDANENRENVPWIVIFAHRPMYSSNGDGDGHGSDIEFREAMEILLYDFQVDLAVWGHDHHYERTYPVFEENVYSNKSGSASDPFYKPGATIHIVAGMSGRSIYDGLEDPQPLWSAHREVEYGYTIFEATKTTINYKFIRNSDNQVGDEFWIINSINVQIPNEYPSTNYNQTNQTEETGIISQIKELNYLEIPMTIIIIALTAIFNLNYRKK</sequence>
<keyword evidence="3" id="KW-1133">Transmembrane helix</keyword>
<dbReference type="Pfam" id="PF16656">
    <property type="entry name" value="Pur_ac_phosph_N"/>
    <property type="match status" value="1"/>
</dbReference>
<dbReference type="InterPro" id="IPR008963">
    <property type="entry name" value="Purple_acid_Pase-like_N"/>
</dbReference>
<keyword evidence="1" id="KW-0732">Signal</keyword>
<feature type="domain" description="Purple acid phosphatase N-terminal" evidence="6">
    <location>
        <begin position="26"/>
        <end position="118"/>
    </location>
</feature>
<dbReference type="InterPro" id="IPR025733">
    <property type="entry name" value="PAPs_C"/>
</dbReference>
<protein>
    <recommendedName>
        <fullName evidence="9">Purple acid phosphatase</fullName>
    </recommendedName>
</protein>
<dbReference type="SUPFAM" id="SSF56300">
    <property type="entry name" value="Metallo-dependent phosphatases"/>
    <property type="match status" value="1"/>
</dbReference>
<dbReference type="InterPro" id="IPR015914">
    <property type="entry name" value="PAPs_N"/>
</dbReference>
<evidence type="ECO:0000313" key="7">
    <source>
        <dbReference type="EMBL" id="OIR23119.1"/>
    </source>
</evidence>
<name>A0A1J5TQB7_9ARCH</name>
<evidence type="ECO:0000256" key="1">
    <source>
        <dbReference type="ARBA" id="ARBA00022729"/>
    </source>
</evidence>
<evidence type="ECO:0000313" key="8">
    <source>
        <dbReference type="Proteomes" id="UP000183615"/>
    </source>
</evidence>
<dbReference type="InterPro" id="IPR029052">
    <property type="entry name" value="Metallo-depent_PP-like"/>
</dbReference>
<comment type="caution">
    <text evidence="7">The sequence shown here is derived from an EMBL/GenBank/DDBJ whole genome shotgun (WGS) entry which is preliminary data.</text>
</comment>
<evidence type="ECO:0000259" key="4">
    <source>
        <dbReference type="Pfam" id="PF00149"/>
    </source>
</evidence>